<keyword evidence="1" id="KW-0732">Signal</keyword>
<comment type="caution">
    <text evidence="2">The sequence shown here is derived from an EMBL/GenBank/DDBJ whole genome shotgun (WGS) entry which is preliminary data.</text>
</comment>
<dbReference type="Gene3D" id="2.60.40.4070">
    <property type="match status" value="1"/>
</dbReference>
<name>A0A849SQ84_UNCEI</name>
<accession>A0A849SQ84</accession>
<feature type="chain" id="PRO_5032541881" description="FlgD Ig-like domain-containing protein" evidence="1">
    <location>
        <begin position="28"/>
        <end position="426"/>
    </location>
</feature>
<evidence type="ECO:0008006" key="4">
    <source>
        <dbReference type="Google" id="ProtNLM"/>
    </source>
</evidence>
<evidence type="ECO:0000256" key="1">
    <source>
        <dbReference type="SAM" id="SignalP"/>
    </source>
</evidence>
<feature type="signal peptide" evidence="1">
    <location>
        <begin position="1"/>
        <end position="27"/>
    </location>
</feature>
<dbReference type="AlphaFoldDB" id="A0A849SQ84"/>
<evidence type="ECO:0000313" key="2">
    <source>
        <dbReference type="EMBL" id="NOT33560.1"/>
    </source>
</evidence>
<gene>
    <name evidence="2" type="ORF">HOP12_05235</name>
</gene>
<dbReference type="EMBL" id="JABFRW010000055">
    <property type="protein sequence ID" value="NOT33560.1"/>
    <property type="molecule type" value="Genomic_DNA"/>
</dbReference>
<dbReference type="Gene3D" id="2.60.120.380">
    <property type="match status" value="1"/>
</dbReference>
<evidence type="ECO:0000313" key="3">
    <source>
        <dbReference type="Proteomes" id="UP000580839"/>
    </source>
</evidence>
<sequence>MTRARRRSFLFALAILGSFIAAATARAASPASTVLDGPDGGLIVSGTSVAGAFQTFDDFDDYQFSGIAGDRFRAAIKRGGGHVQPVLSAFGPETTTAVGDQLDFTLGATGSFTLRVIVSGGTGNPAGFPVQQGGGGTNLGTIAHKDFTLPASGTYQLLLSEYNFSSGGDYGIEYVYSFTGQAGQRLLFNQVPFSNSLTFGFMTLYGPTDGPSAVGQRLEARLLQSGQYLLVLEHGRVSGDPTFAISCTNLTAGPVMGPGDTGGPIGDGTIYAGSIVSATETDACFFHASPDQAFTIDAVTQSGSLDTRMSIYPPTGGPAMQSSTADHVNFNAPLEGTYTLLVEDGSGIGTGEYRLSFAGGEAAVGVDPRGRDLTRVALADRRVEAGPGRMVWDGRDAEGRRVPAGLYFATIRGERESVVRKIARIE</sequence>
<organism evidence="2 3">
    <name type="scientific">Eiseniibacteriota bacterium</name>
    <dbReference type="NCBI Taxonomy" id="2212470"/>
    <lineage>
        <taxon>Bacteria</taxon>
        <taxon>Candidatus Eiseniibacteriota</taxon>
    </lineage>
</organism>
<protein>
    <recommendedName>
        <fullName evidence="4">FlgD Ig-like domain-containing protein</fullName>
    </recommendedName>
</protein>
<reference evidence="2 3" key="1">
    <citation type="submission" date="2020-04" db="EMBL/GenBank/DDBJ databases">
        <title>Metagenomic profiling of ammonia- and methane-oxidizing microorganisms in a Dutch drinking water treatment plant.</title>
        <authorList>
            <person name="Poghosyan L."/>
            <person name="Leucker S."/>
        </authorList>
    </citation>
    <scope>NUCLEOTIDE SEQUENCE [LARGE SCALE GENOMIC DNA]</scope>
    <source>
        <strain evidence="2">S-RSF-IL-03</strain>
    </source>
</reference>
<proteinExistence type="predicted"/>
<dbReference type="PROSITE" id="PS51318">
    <property type="entry name" value="TAT"/>
    <property type="match status" value="1"/>
</dbReference>
<dbReference type="InterPro" id="IPR006311">
    <property type="entry name" value="TAT_signal"/>
</dbReference>
<dbReference type="Proteomes" id="UP000580839">
    <property type="component" value="Unassembled WGS sequence"/>
</dbReference>